<evidence type="ECO:0000256" key="1">
    <source>
        <dbReference type="SAM" id="MobiDB-lite"/>
    </source>
</evidence>
<gene>
    <name evidence="3" type="ORF">HGRIS_011809</name>
</gene>
<organism evidence="3 4">
    <name type="scientific">Hohenbuehelia grisea</name>
    <dbReference type="NCBI Taxonomy" id="104357"/>
    <lineage>
        <taxon>Eukaryota</taxon>
        <taxon>Fungi</taxon>
        <taxon>Dikarya</taxon>
        <taxon>Basidiomycota</taxon>
        <taxon>Agaricomycotina</taxon>
        <taxon>Agaricomycetes</taxon>
        <taxon>Agaricomycetidae</taxon>
        <taxon>Agaricales</taxon>
        <taxon>Pleurotineae</taxon>
        <taxon>Pleurotaceae</taxon>
        <taxon>Hohenbuehelia</taxon>
    </lineage>
</organism>
<dbReference type="InterPro" id="IPR040976">
    <property type="entry name" value="Pkinase_fungal"/>
</dbReference>
<name>A0ABR3JYB6_9AGAR</name>
<dbReference type="PANTHER" id="PTHR38248:SF2">
    <property type="entry name" value="FUNK1 11"/>
    <property type="match status" value="1"/>
</dbReference>
<reference evidence="4" key="1">
    <citation type="submission" date="2024-06" db="EMBL/GenBank/DDBJ databases">
        <title>Multi-omics analyses provide insights into the biosynthesis of the anticancer antibiotic pleurotin in Hohenbuehelia grisea.</title>
        <authorList>
            <person name="Weaver J.A."/>
            <person name="Alberti F."/>
        </authorList>
    </citation>
    <scope>NUCLEOTIDE SEQUENCE [LARGE SCALE GENOMIC DNA]</scope>
    <source>
        <strain evidence="4">T-177</strain>
    </source>
</reference>
<dbReference type="Gene3D" id="1.10.510.10">
    <property type="entry name" value="Transferase(Phosphotransferase) domain 1"/>
    <property type="match status" value="1"/>
</dbReference>
<protein>
    <recommendedName>
        <fullName evidence="2">Fungal-type protein kinase domain-containing protein</fullName>
    </recommendedName>
</protein>
<accession>A0ABR3JYB6</accession>
<feature type="compositionally biased region" description="Acidic residues" evidence="1">
    <location>
        <begin position="17"/>
        <end position="51"/>
    </location>
</feature>
<evidence type="ECO:0000259" key="2">
    <source>
        <dbReference type="Pfam" id="PF17667"/>
    </source>
</evidence>
<dbReference type="InterPro" id="IPR011009">
    <property type="entry name" value="Kinase-like_dom_sf"/>
</dbReference>
<dbReference type="Proteomes" id="UP001556367">
    <property type="component" value="Unassembled WGS sequence"/>
</dbReference>
<evidence type="ECO:0000313" key="4">
    <source>
        <dbReference type="Proteomes" id="UP001556367"/>
    </source>
</evidence>
<dbReference type="Pfam" id="PF17667">
    <property type="entry name" value="Pkinase_fungal"/>
    <property type="match status" value="1"/>
</dbReference>
<keyword evidence="4" id="KW-1185">Reference proteome</keyword>
<evidence type="ECO:0000313" key="3">
    <source>
        <dbReference type="EMBL" id="KAL0960175.1"/>
    </source>
</evidence>
<feature type="domain" description="Fungal-type protein kinase" evidence="2">
    <location>
        <begin position="51"/>
        <end position="216"/>
    </location>
</feature>
<proteinExistence type="predicted"/>
<dbReference type="SUPFAM" id="SSF56112">
    <property type="entry name" value="Protein kinase-like (PK-like)"/>
    <property type="match status" value="1"/>
</dbReference>
<comment type="caution">
    <text evidence="3">The sequence shown here is derived from an EMBL/GenBank/DDBJ whole genome shotgun (WGS) entry which is preliminary data.</text>
</comment>
<dbReference type="PANTHER" id="PTHR38248">
    <property type="entry name" value="FUNK1 6"/>
    <property type="match status" value="1"/>
</dbReference>
<feature type="region of interest" description="Disordered" evidence="1">
    <location>
        <begin position="16"/>
        <end position="65"/>
    </location>
</feature>
<dbReference type="EMBL" id="JASNQZ010000002">
    <property type="protein sequence ID" value="KAL0960175.1"/>
    <property type="molecule type" value="Genomic_DNA"/>
</dbReference>
<sequence>MEHIPVFWVVFKRSAGEDYDSDSDGDYDSGVDSDDDDSSQGHDDNDDDSSSDDAGTRKAGQHGSIGDDTGVGAIFEIRHHRHLVIKTMGRALRASLGPRKLLRAIQHAVIGHCALFTEGGYLHGDVSPGNIIVIPEPVVGKIPDALSSVVQSHECIAVLIDGDVAKQWRGVEKTPHPHTGTLPFISTSLANKRRERMPEFHTPIDDLESFIWVLLYELVHWSHTRTTIEQLWWDGFNAGTVQRVALEKQSVVSKWVDKALHQTLNLSQYVHLFRAVLHELFVSMAAYSKAVETMIRKASQTEFLALFNDAYKDFIQISEKHISRLPNRFPALK</sequence>